<keyword evidence="4" id="KW-0031">Aminopeptidase</keyword>
<organism evidence="4 5">
    <name type="scientific">Gemmatirosa kalamazoonensis</name>
    <dbReference type="NCBI Taxonomy" id="861299"/>
    <lineage>
        <taxon>Bacteria</taxon>
        <taxon>Pseudomonadati</taxon>
        <taxon>Gemmatimonadota</taxon>
        <taxon>Gemmatimonadia</taxon>
        <taxon>Gemmatimonadales</taxon>
        <taxon>Gemmatimonadaceae</taxon>
        <taxon>Gemmatirosa</taxon>
    </lineage>
</organism>
<proteinExistence type="predicted"/>
<dbReference type="CDD" id="cd09603">
    <property type="entry name" value="M1_APN_like"/>
    <property type="match status" value="1"/>
</dbReference>
<evidence type="ECO:0000259" key="3">
    <source>
        <dbReference type="Pfam" id="PF01433"/>
    </source>
</evidence>
<accession>W0RNT6</accession>
<dbReference type="RefSeq" id="WP_025413743.1">
    <property type="nucleotide sequence ID" value="NZ_CP007129.1"/>
</dbReference>
<evidence type="ECO:0000313" key="5">
    <source>
        <dbReference type="Proteomes" id="UP000019151"/>
    </source>
</evidence>
<dbReference type="InterPro" id="IPR034015">
    <property type="entry name" value="M1_LTA4H"/>
</dbReference>
<dbReference type="SUPFAM" id="SSF55486">
    <property type="entry name" value="Metalloproteases ('zincins'), catalytic domain"/>
    <property type="match status" value="1"/>
</dbReference>
<keyword evidence="4" id="KW-0614">Plasmid</keyword>
<keyword evidence="1" id="KW-0479">Metal-binding</keyword>
<dbReference type="Proteomes" id="UP000019151">
    <property type="component" value="Plasmid 1"/>
</dbReference>
<keyword evidence="1" id="KW-0862">Zinc</keyword>
<dbReference type="Pfam" id="PF01433">
    <property type="entry name" value="Peptidase_M1"/>
    <property type="match status" value="1"/>
</dbReference>
<dbReference type="GO" id="GO:0008270">
    <property type="term" value="F:zinc ion binding"/>
    <property type="evidence" value="ECO:0007669"/>
    <property type="project" value="InterPro"/>
</dbReference>
<feature type="signal peptide" evidence="2">
    <location>
        <begin position="1"/>
        <end position="20"/>
    </location>
</feature>
<gene>
    <name evidence="4" type="ORF">J421_4866</name>
</gene>
<comment type="cofactor">
    <cofactor evidence="1">
        <name>Zn(2+)</name>
        <dbReference type="ChEBI" id="CHEBI:29105"/>
    </cofactor>
    <text evidence="1">Binds 1 zinc ion per subunit.</text>
</comment>
<dbReference type="AlphaFoldDB" id="W0RNT6"/>
<dbReference type="InterPro" id="IPR042097">
    <property type="entry name" value="Aminopeptidase_N-like_N_sf"/>
</dbReference>
<dbReference type="PANTHER" id="PTHR45726:SF3">
    <property type="entry name" value="LEUKOTRIENE A-4 HYDROLASE"/>
    <property type="match status" value="1"/>
</dbReference>
<evidence type="ECO:0000256" key="2">
    <source>
        <dbReference type="SAM" id="SignalP"/>
    </source>
</evidence>
<dbReference type="EMBL" id="CP007129">
    <property type="protein sequence ID" value="AHG92401.1"/>
    <property type="molecule type" value="Genomic_DNA"/>
</dbReference>
<keyword evidence="2" id="KW-0732">Signal</keyword>
<evidence type="ECO:0000256" key="1">
    <source>
        <dbReference type="PIRSR" id="PIRSR634015-3"/>
    </source>
</evidence>
<dbReference type="SUPFAM" id="SSF63737">
    <property type="entry name" value="Leukotriene A4 hydrolase N-terminal domain"/>
    <property type="match status" value="1"/>
</dbReference>
<dbReference type="PATRIC" id="fig|861299.3.peg.4920"/>
<keyword evidence="5" id="KW-1185">Reference proteome</keyword>
<dbReference type="InterPro" id="IPR014782">
    <property type="entry name" value="Peptidase_M1_dom"/>
</dbReference>
<dbReference type="GO" id="GO:0004177">
    <property type="term" value="F:aminopeptidase activity"/>
    <property type="evidence" value="ECO:0007669"/>
    <property type="project" value="UniProtKB-KW"/>
</dbReference>
<keyword evidence="4" id="KW-0645">Protease</keyword>
<reference evidence="4 5" key="1">
    <citation type="journal article" date="2014" name="Genome Announc.">
        <title>Genome Sequence and Methylome of Soil Bacterium Gemmatirosa kalamazoonensis KBS708T, a Member of the Rarely Cultivated Gemmatimonadetes Phylum.</title>
        <authorList>
            <person name="Debruyn J.M."/>
            <person name="Radosevich M."/>
            <person name="Wommack K.E."/>
            <person name="Polson S.W."/>
            <person name="Hauser L.J."/>
            <person name="Fawaz M.N."/>
            <person name="Korlach J."/>
            <person name="Tsai Y.C."/>
        </authorList>
    </citation>
    <scope>NUCLEOTIDE SEQUENCE [LARGE SCALE GENOMIC DNA]</scope>
    <source>
        <strain evidence="4 5">KBS708</strain>
        <plasmid evidence="5">Plasmid 1</plasmid>
    </source>
</reference>
<evidence type="ECO:0000313" key="4">
    <source>
        <dbReference type="EMBL" id="AHG92401.1"/>
    </source>
</evidence>
<dbReference type="InterPro" id="IPR027268">
    <property type="entry name" value="Peptidase_M4/M1_CTD_sf"/>
</dbReference>
<feature type="chain" id="PRO_5004794445" evidence="2">
    <location>
        <begin position="21"/>
        <end position="572"/>
    </location>
</feature>
<keyword evidence="4" id="KW-0378">Hydrolase</keyword>
<geneLocation type="plasmid" evidence="4 5">
    <name>1</name>
</geneLocation>
<dbReference type="Gene3D" id="1.10.390.10">
    <property type="entry name" value="Neutral Protease Domain 2"/>
    <property type="match status" value="1"/>
</dbReference>
<protein>
    <submittedName>
        <fullName evidence="4">Peptidase M1 membrane alanine aminopeptidase</fullName>
    </submittedName>
</protein>
<name>W0RNT6_9BACT</name>
<feature type="binding site" evidence="1">
    <location>
        <position position="359"/>
    </location>
    <ligand>
        <name>Zn(2+)</name>
        <dbReference type="ChEBI" id="CHEBI:29105"/>
        <note>catalytic</note>
    </ligand>
</feature>
<feature type="binding site" evidence="1">
    <location>
        <position position="355"/>
    </location>
    <ligand>
        <name>Zn(2+)</name>
        <dbReference type="ChEBI" id="CHEBI:29105"/>
        <note>catalytic</note>
    </ligand>
</feature>
<dbReference type="OrthoDB" id="100605at2"/>
<dbReference type="HOGENOM" id="CLU_014298_1_1_0"/>
<dbReference type="Gene3D" id="2.60.40.1730">
    <property type="entry name" value="tricorn interacting facor f3 domain"/>
    <property type="match status" value="1"/>
</dbReference>
<feature type="domain" description="Peptidase M1 membrane alanine aminopeptidase" evidence="3">
    <location>
        <begin position="291"/>
        <end position="490"/>
    </location>
</feature>
<dbReference type="InParanoid" id="W0RNT6"/>
<dbReference type="PANTHER" id="PTHR45726">
    <property type="entry name" value="LEUKOTRIENE A-4 HYDROLASE"/>
    <property type="match status" value="1"/>
</dbReference>
<dbReference type="GO" id="GO:0008237">
    <property type="term" value="F:metallopeptidase activity"/>
    <property type="evidence" value="ECO:0007669"/>
    <property type="project" value="InterPro"/>
</dbReference>
<sequence>MSRTTRLAALLCAWATPLLAQNPTRDTVVSSARAPRVTYVPKSSHADTLRGSYTSPGRRWWDVTFYDLHVAVDPKDSSIAGHNAITYRVTAAPPAARELQIDLMEPLVVDSMLQDGRPVRFRRDGNAFFATPNVQHRVGDRRTITVWYHGRPQIARNPPWQGGFTWTADSLGRPWIVTTDQGMGASVWWPNKDTQADEPDSQRVALTVPDPLLDVSNGRLRATRHNDDGTSTFEWFVTNPINNYAIAVAAGHYAHYSDTYDGLKGKLTLDYWPLDYHVADAHRQFPQSRAMLQCFERWFGPYPWYEDGYKLIEVPNTGMEHQSAVSYGNWYANGYRKRESSGTGLGLTWDFIIVHESAHEWFGNNITAKDNADMWVHESFANYAEGIYTECLHGKDAGARYIVGNRRGIRNDRPIIPAYGVNDQGSGDMYPKGGEMLHTIRQLVDDDARWRDILRGLNRTFWHQTVTGRQIEEYIARQSGLNLTKVFDQYLRTTMVPTLEYRLAGDTLVYRWTNVVPGFDMPVKATLDWPELAWLRPTTAWQRTRVRLPNLSEFRVDPNFYVIAKPVDAAAP</sequence>
<dbReference type="KEGG" id="gba:J421_4866"/>
<feature type="binding site" evidence="1">
    <location>
        <position position="378"/>
    </location>
    <ligand>
        <name>Zn(2+)</name>
        <dbReference type="ChEBI" id="CHEBI:29105"/>
        <note>catalytic</note>
    </ligand>
</feature>